<keyword evidence="8 11" id="KW-0496">Mitochondrion</keyword>
<reference evidence="13" key="1">
    <citation type="journal article" date="2020" name="Stud. Mycol.">
        <title>101 Dothideomycetes genomes: a test case for predicting lifestyles and emergence of pathogens.</title>
        <authorList>
            <person name="Haridas S."/>
            <person name="Albert R."/>
            <person name="Binder M."/>
            <person name="Bloem J."/>
            <person name="Labutti K."/>
            <person name="Salamov A."/>
            <person name="Andreopoulos B."/>
            <person name="Baker S."/>
            <person name="Barry K."/>
            <person name="Bills G."/>
            <person name="Bluhm B."/>
            <person name="Cannon C."/>
            <person name="Castanera R."/>
            <person name="Culley D."/>
            <person name="Daum C."/>
            <person name="Ezra D."/>
            <person name="Gonzalez J."/>
            <person name="Henrissat B."/>
            <person name="Kuo A."/>
            <person name="Liang C."/>
            <person name="Lipzen A."/>
            <person name="Lutzoni F."/>
            <person name="Magnuson J."/>
            <person name="Mondo S."/>
            <person name="Nolan M."/>
            <person name="Ohm R."/>
            <person name="Pangilinan J."/>
            <person name="Park H.-J."/>
            <person name="Ramirez L."/>
            <person name="Alfaro M."/>
            <person name="Sun H."/>
            <person name="Tritt A."/>
            <person name="Yoshinaga Y."/>
            <person name="Zwiers L.-H."/>
            <person name="Turgeon B."/>
            <person name="Goodwin S."/>
            <person name="Spatafora J."/>
            <person name="Crous P."/>
            <person name="Grigoriev I."/>
        </authorList>
    </citation>
    <scope>NUCLEOTIDE SEQUENCE</scope>
    <source>
        <strain evidence="13">CBS 130266</strain>
    </source>
</reference>
<keyword evidence="10 11" id="KW-0066">ATP synthesis</keyword>
<evidence type="ECO:0000313" key="13">
    <source>
        <dbReference type="EMBL" id="KAF2436578.1"/>
    </source>
</evidence>
<dbReference type="GO" id="GO:0045259">
    <property type="term" value="C:proton-transporting ATP synthase complex"/>
    <property type="evidence" value="ECO:0007669"/>
    <property type="project" value="UniProtKB-UniRule"/>
</dbReference>
<evidence type="ECO:0000256" key="10">
    <source>
        <dbReference type="ARBA" id="ARBA00023310"/>
    </source>
</evidence>
<dbReference type="GO" id="GO:0015986">
    <property type="term" value="P:proton motive force-driven ATP synthesis"/>
    <property type="evidence" value="ECO:0007669"/>
    <property type="project" value="InterPro"/>
</dbReference>
<dbReference type="Proteomes" id="UP000800235">
    <property type="component" value="Unassembled WGS sequence"/>
</dbReference>
<proteinExistence type="inferred from homology"/>
<dbReference type="GO" id="GO:0005743">
    <property type="term" value="C:mitochondrial inner membrane"/>
    <property type="evidence" value="ECO:0007669"/>
    <property type="project" value="UniProtKB-SubCell"/>
</dbReference>
<comment type="similarity">
    <text evidence="2 11">Belongs to the ATPase e subunit family.</text>
</comment>
<gene>
    <name evidence="13" type="ORF">EJ08DRAFT_644910</name>
</gene>
<keyword evidence="4 11" id="KW-0138">CF(0)</keyword>
<keyword evidence="14" id="KW-1185">Reference proteome</keyword>
<evidence type="ECO:0000256" key="2">
    <source>
        <dbReference type="ARBA" id="ARBA00007333"/>
    </source>
</evidence>
<dbReference type="GO" id="GO:0015078">
    <property type="term" value="F:proton transmembrane transporter activity"/>
    <property type="evidence" value="ECO:0007669"/>
    <property type="project" value="InterPro"/>
</dbReference>
<keyword evidence="7 11" id="KW-0406">Ion transport</keyword>
<protein>
    <recommendedName>
        <fullName evidence="11">ATP synthase F(0) complex subunit e, mitochondrial</fullName>
    </recommendedName>
</protein>
<evidence type="ECO:0000256" key="1">
    <source>
        <dbReference type="ARBA" id="ARBA00004273"/>
    </source>
</evidence>
<dbReference type="OrthoDB" id="2125027at2759"/>
<comment type="subunit">
    <text evidence="11">F-type ATPases have 2 components, CF(1) - the catalytic core - and CF(0) - the membrane proton channel. CF(1) and CF(0) have multiple subunits.</text>
</comment>
<evidence type="ECO:0000256" key="6">
    <source>
        <dbReference type="ARBA" id="ARBA00022792"/>
    </source>
</evidence>
<evidence type="ECO:0000256" key="11">
    <source>
        <dbReference type="RuleBase" id="RU367005"/>
    </source>
</evidence>
<evidence type="ECO:0000256" key="5">
    <source>
        <dbReference type="ARBA" id="ARBA00022781"/>
    </source>
</evidence>
<keyword evidence="6 11" id="KW-0999">Mitochondrion inner membrane</keyword>
<evidence type="ECO:0000256" key="8">
    <source>
        <dbReference type="ARBA" id="ARBA00023128"/>
    </source>
</evidence>
<feature type="compositionally biased region" description="Low complexity" evidence="12">
    <location>
        <begin position="63"/>
        <end position="75"/>
    </location>
</feature>
<evidence type="ECO:0000256" key="9">
    <source>
        <dbReference type="ARBA" id="ARBA00023136"/>
    </source>
</evidence>
<evidence type="ECO:0000256" key="4">
    <source>
        <dbReference type="ARBA" id="ARBA00022547"/>
    </source>
</evidence>
<keyword evidence="3 11" id="KW-0813">Transport</keyword>
<comment type="function">
    <text evidence="11">Subunit e, of the mitochondrial membrane ATP synthase complex (F(1)F(0) ATP synthase or Complex V) that produces ATP from ADP in the presence of a proton gradient across the membrane which is generated by electron transport complexes of the respiratory chain. ATP synthase complex consist of a soluble F(1) head domain - the catalytic core - and a membrane F(1) domain - the membrane proton channel. These two domains are linked by a central stalk rotating inside the F(1) region and a stationary peripheral stalk. During catalysis, ATP synthesis in the catalytic domain of F(1) is coupled via a rotary mechanism of the central stalk subunits to proton translocation. In vivo, can only synthesize ATP although its ATP hydrolase activity can be activated artificially in vitro. Part of the complex F(0) domain.</text>
</comment>
<feature type="region of interest" description="Disordered" evidence="12">
    <location>
        <begin position="58"/>
        <end position="79"/>
    </location>
</feature>
<evidence type="ECO:0000256" key="12">
    <source>
        <dbReference type="SAM" id="MobiDB-lite"/>
    </source>
</evidence>
<comment type="caution">
    <text evidence="13">The sequence shown here is derived from an EMBL/GenBank/DDBJ whole genome shotgun (WGS) entry which is preliminary data.</text>
</comment>
<evidence type="ECO:0000313" key="14">
    <source>
        <dbReference type="Proteomes" id="UP000800235"/>
    </source>
</evidence>
<comment type="subcellular location">
    <subcellularLocation>
        <location evidence="1 11">Mitochondrion inner membrane</location>
    </subcellularLocation>
</comment>
<name>A0A9P4P4H4_9PEZI</name>
<sequence>MASSGVNVLRWSALGLGVFYGVYHQASISARDRMASAKAEYDTKAKLIAEAKAEYNRKNNPQAAKAADSKSAGKGFDMMANTSGPDFDLESFLHLKDGQ</sequence>
<evidence type="ECO:0000256" key="7">
    <source>
        <dbReference type="ARBA" id="ARBA00023065"/>
    </source>
</evidence>
<accession>A0A9P4P4H4</accession>
<dbReference type="InterPro" id="IPR008386">
    <property type="entry name" value="ATP_synth_F0_esu_mt"/>
</dbReference>
<dbReference type="AlphaFoldDB" id="A0A9P4P4H4"/>
<dbReference type="EMBL" id="MU007010">
    <property type="protein sequence ID" value="KAF2436578.1"/>
    <property type="molecule type" value="Genomic_DNA"/>
</dbReference>
<organism evidence="13 14">
    <name type="scientific">Tothia fuscella</name>
    <dbReference type="NCBI Taxonomy" id="1048955"/>
    <lineage>
        <taxon>Eukaryota</taxon>
        <taxon>Fungi</taxon>
        <taxon>Dikarya</taxon>
        <taxon>Ascomycota</taxon>
        <taxon>Pezizomycotina</taxon>
        <taxon>Dothideomycetes</taxon>
        <taxon>Pleosporomycetidae</taxon>
        <taxon>Venturiales</taxon>
        <taxon>Cylindrosympodiaceae</taxon>
        <taxon>Tothia</taxon>
    </lineage>
</organism>
<keyword evidence="5 11" id="KW-0375">Hydrogen ion transport</keyword>
<keyword evidence="9" id="KW-0472">Membrane</keyword>
<evidence type="ECO:0000256" key="3">
    <source>
        <dbReference type="ARBA" id="ARBA00022448"/>
    </source>
</evidence>
<dbReference type="Pfam" id="PF05680">
    <property type="entry name" value="ATP-synt_E"/>
    <property type="match status" value="1"/>
</dbReference>